<keyword evidence="2" id="KW-1185">Reference proteome</keyword>
<evidence type="ECO:0000313" key="1">
    <source>
        <dbReference type="EMBL" id="MFC5769750.1"/>
    </source>
</evidence>
<reference evidence="2" key="1">
    <citation type="journal article" date="2019" name="Int. J. Syst. Evol. Microbiol.">
        <title>The Global Catalogue of Microorganisms (GCM) 10K type strain sequencing project: providing services to taxonomists for standard genome sequencing and annotation.</title>
        <authorList>
            <consortium name="The Broad Institute Genomics Platform"/>
            <consortium name="The Broad Institute Genome Sequencing Center for Infectious Disease"/>
            <person name="Wu L."/>
            <person name="Ma J."/>
        </authorList>
    </citation>
    <scope>NUCLEOTIDE SEQUENCE [LARGE SCALE GENOMIC DNA]</scope>
    <source>
        <strain evidence="2">SHR3</strain>
    </source>
</reference>
<name>A0ABW1ARI0_9RHOO</name>
<comment type="caution">
    <text evidence="1">The sequence shown here is derived from an EMBL/GenBank/DDBJ whole genome shotgun (WGS) entry which is preliminary data.</text>
</comment>
<organism evidence="1 2">
    <name type="scientific">Thauera sinica</name>
    <dbReference type="NCBI Taxonomy" id="2665146"/>
    <lineage>
        <taxon>Bacteria</taxon>
        <taxon>Pseudomonadati</taxon>
        <taxon>Pseudomonadota</taxon>
        <taxon>Betaproteobacteria</taxon>
        <taxon>Rhodocyclales</taxon>
        <taxon>Zoogloeaceae</taxon>
        <taxon>Thauera</taxon>
    </lineage>
</organism>
<feature type="non-terminal residue" evidence="1">
    <location>
        <position position="1"/>
    </location>
</feature>
<sequence length="290" mass="30172">LADHDPQLTGMASQLVGAVSSAISGGDPNLASDIALSDTQYNHELHKDAAKVAEQALEHCKSRPEQCDPSFARLTTGDVLAAMEAEAQHGVGFENAKPEALAFVNNYMFALSPGLKDFLYVPTESEQQRLDTVEKAELTLAGASLVGGLVGAAKSSGTISSWIANLVGKSGANAVVGLADDAATFALSNIGRVDHSARHLIDAGVITANSGSKAARQAFQEIGQSILTNPTRTFDHVMAQGGQAVKGYYGTVNGSDVVIFVAKEAYGKIKAGDIVTAIKPSAQQMKNFGL</sequence>
<gene>
    <name evidence="1" type="ORF">ACFPTN_10240</name>
</gene>
<dbReference type="EMBL" id="JBHSOG010000036">
    <property type="protein sequence ID" value="MFC5769750.1"/>
    <property type="molecule type" value="Genomic_DNA"/>
</dbReference>
<protein>
    <submittedName>
        <fullName evidence="1">Uncharacterized protein</fullName>
    </submittedName>
</protein>
<evidence type="ECO:0000313" key="2">
    <source>
        <dbReference type="Proteomes" id="UP001595974"/>
    </source>
</evidence>
<proteinExistence type="predicted"/>
<dbReference type="Proteomes" id="UP001595974">
    <property type="component" value="Unassembled WGS sequence"/>
</dbReference>
<accession>A0ABW1ARI0</accession>
<dbReference type="RefSeq" id="WP_385961133.1">
    <property type="nucleotide sequence ID" value="NZ_JBHSOG010000036.1"/>
</dbReference>